<comment type="caution">
    <text evidence="8">The sequence shown here is derived from an EMBL/GenBank/DDBJ whole genome shotgun (WGS) entry which is preliminary data.</text>
</comment>
<evidence type="ECO:0000256" key="1">
    <source>
        <dbReference type="ARBA" id="ARBA00022512"/>
    </source>
</evidence>
<gene>
    <name evidence="8" type="ORF">ACFOSE_04920</name>
</gene>
<evidence type="ECO:0000256" key="5">
    <source>
        <dbReference type="SAM" id="MobiDB-lite"/>
    </source>
</evidence>
<keyword evidence="3 6" id="KW-0732">Signal</keyword>
<dbReference type="RefSeq" id="WP_380431245.1">
    <property type="nucleotide sequence ID" value="NZ_JBHSAC010000045.1"/>
</dbReference>
<dbReference type="NCBIfam" id="TIGR03726">
    <property type="entry name" value="strep_RK_lipo"/>
    <property type="match status" value="1"/>
</dbReference>
<evidence type="ECO:0000256" key="4">
    <source>
        <dbReference type="ARBA" id="ARBA00023088"/>
    </source>
</evidence>
<accession>A0ABV8D0S9</accession>
<dbReference type="InterPro" id="IPR021197">
    <property type="entry name" value="Cross-wall-target_lipo_motif"/>
</dbReference>
<keyword evidence="4" id="KW-0572">Peptidoglycan-anchor</keyword>
<feature type="region of interest" description="Disordered" evidence="5">
    <location>
        <begin position="37"/>
        <end position="64"/>
    </location>
</feature>
<feature type="domain" description="Gram-positive cocci surface proteins LPxTG" evidence="7">
    <location>
        <begin position="448"/>
        <end position="485"/>
    </location>
</feature>
<organism evidence="8 9">
    <name type="scientific">Streptococcus dentapri</name>
    <dbReference type="NCBI Taxonomy" id="573564"/>
    <lineage>
        <taxon>Bacteria</taxon>
        <taxon>Bacillati</taxon>
        <taxon>Bacillota</taxon>
        <taxon>Bacilli</taxon>
        <taxon>Lactobacillales</taxon>
        <taxon>Streptococcaceae</taxon>
        <taxon>Streptococcus</taxon>
    </lineage>
</organism>
<evidence type="ECO:0000256" key="6">
    <source>
        <dbReference type="SAM" id="SignalP"/>
    </source>
</evidence>
<evidence type="ECO:0000313" key="8">
    <source>
        <dbReference type="EMBL" id="MFC3932118.1"/>
    </source>
</evidence>
<feature type="chain" id="PRO_5046595243" evidence="6">
    <location>
        <begin position="37"/>
        <end position="490"/>
    </location>
</feature>
<evidence type="ECO:0000256" key="2">
    <source>
        <dbReference type="ARBA" id="ARBA00022525"/>
    </source>
</evidence>
<dbReference type="EMBL" id="JBHSAC010000045">
    <property type="protein sequence ID" value="MFC3932118.1"/>
    <property type="molecule type" value="Genomic_DNA"/>
</dbReference>
<keyword evidence="1" id="KW-0134">Cell wall</keyword>
<feature type="compositionally biased region" description="Polar residues" evidence="5">
    <location>
        <begin position="445"/>
        <end position="461"/>
    </location>
</feature>
<feature type="signal peptide" evidence="6">
    <location>
        <begin position="1"/>
        <end position="36"/>
    </location>
</feature>
<keyword evidence="9" id="KW-1185">Reference proteome</keyword>
<evidence type="ECO:0000313" key="9">
    <source>
        <dbReference type="Proteomes" id="UP001595901"/>
    </source>
</evidence>
<keyword evidence="8" id="KW-0449">Lipoprotein</keyword>
<evidence type="ECO:0000259" key="7">
    <source>
        <dbReference type="Pfam" id="PF00746"/>
    </source>
</evidence>
<dbReference type="Pfam" id="PF00746">
    <property type="entry name" value="Gram_pos_anchor"/>
    <property type="match status" value="1"/>
</dbReference>
<feature type="region of interest" description="Disordered" evidence="5">
    <location>
        <begin position="387"/>
        <end position="463"/>
    </location>
</feature>
<keyword evidence="2" id="KW-0964">Secreted</keyword>
<proteinExistence type="predicted"/>
<feature type="compositionally biased region" description="Low complexity" evidence="5">
    <location>
        <begin position="105"/>
        <end position="126"/>
    </location>
</feature>
<reference evidence="9" key="1">
    <citation type="journal article" date="2019" name="Int. J. Syst. Evol. Microbiol.">
        <title>The Global Catalogue of Microorganisms (GCM) 10K type strain sequencing project: providing services to taxonomists for standard genome sequencing and annotation.</title>
        <authorList>
            <consortium name="The Broad Institute Genomics Platform"/>
            <consortium name="The Broad Institute Genome Sequencing Center for Infectious Disease"/>
            <person name="Wu L."/>
            <person name="Ma J."/>
        </authorList>
    </citation>
    <scope>NUCLEOTIDE SEQUENCE [LARGE SCALE GENOMIC DNA]</scope>
    <source>
        <strain evidence="9">CCUG 58728</strain>
    </source>
</reference>
<evidence type="ECO:0000256" key="3">
    <source>
        <dbReference type="ARBA" id="ARBA00022729"/>
    </source>
</evidence>
<protein>
    <submittedName>
        <fullName evidence="8">Cross-wall-targeting lipoprotein signal domain-containing protein</fullName>
    </submittedName>
</protein>
<dbReference type="InterPro" id="IPR019931">
    <property type="entry name" value="LPXTG_anchor"/>
</dbReference>
<dbReference type="NCBIfam" id="TIGR01167">
    <property type="entry name" value="LPXTG_anchor"/>
    <property type="match status" value="1"/>
</dbReference>
<name>A0ABV8D0S9_9STRE</name>
<feature type="region of interest" description="Disordered" evidence="5">
    <location>
        <begin position="105"/>
        <end position="138"/>
    </location>
</feature>
<sequence>MQKNTFSKRRTKFAGLCGAILATATVAVTAGTTVQADETSQATDTTIATQQTTTAGTTAQEDQTPVFETETASVATPVNNEVAANSVASSQAEVNAPVVQAAPATTQAQTAPASAASENTNTATNNKPASAAGVYTKPENTSEYGSVDFDTTLNNASKSAPVTEITYNGSRDEYITVDDPNQAYTPNPTAITQYLNEYLQELRQINGISVPVPDANTLMNDFAQARANEEAGEVNGIDHQTSLAFPSGVTIYSENGHQDQLSSITPTVNGQSLGSDKATAYYLALNWFADYFNIASGTGEEAFGHAISILSNSGDGMSVGIANGTGAESDMFYAMLEIGSNSNVRNDSGFTTAKGADGNWVLSYNGQQVKFLPRTIFHYVSQNATAATPETPQAGDNPAANPTDPTTDPDAGNAGAGNGQTATTPTVPTTTVTPKTADLTKAGMGSTNPSKQESLPTTGDSKQGAITALGTALVMVGAGLIATRKLKSED</sequence>
<dbReference type="Proteomes" id="UP001595901">
    <property type="component" value="Unassembled WGS sequence"/>
</dbReference>
<feature type="compositionally biased region" description="Low complexity" evidence="5">
    <location>
        <begin position="396"/>
        <end position="437"/>
    </location>
</feature>